<protein>
    <submittedName>
        <fullName evidence="2">Retrovirus-related Pol polyprotein from transposon TNT 1-94</fullName>
    </submittedName>
</protein>
<dbReference type="Pfam" id="PF14223">
    <property type="entry name" value="Retrotran_gag_2"/>
    <property type="match status" value="1"/>
</dbReference>
<dbReference type="AlphaFoldDB" id="A0A699H4L5"/>
<dbReference type="EMBL" id="BKCJ010104937">
    <property type="protein sequence ID" value="GEX38004.1"/>
    <property type="molecule type" value="Genomic_DNA"/>
</dbReference>
<sequence>MAHDGPIKTKTAQGDTNSENQWTKEEGRVVNQDQRLKSIIISCLLDDIMVSVISCEITKDTWTDLVYGFKGPSDAKKNRIMDMKLEYQMFRAKPSKTLSHTYTRYKTMLHELANDGVNLSKHEINGKFKVQKDYKAEYKKIKAKLALLEASPSTSQTLKSFQPKNKDLVAQTFNWDEEVYEEETKVQVLMALVDDELLVGKNYACNSEWIDITMKKGTQPYQYATPSKQILKSKVKPYPACAHCGFNVHLSSDCRNYLECGIYGNSDHSTFVHNWIIQERGGVLAESSQSSESSIGEDDPSRQYQINSGISYYIITQGRSLSELTKESHVHEVSAPNEHENPHTKDVEGIPDLLNTERTQIQLQTELSNPQLTDDSSGNNFDVSVPITEPLVPKILSLKIPIMQQHVHILSLRISGQDIYILNL</sequence>
<accession>A0A699H4L5</accession>
<evidence type="ECO:0000313" key="2">
    <source>
        <dbReference type="EMBL" id="GEX38004.1"/>
    </source>
</evidence>
<gene>
    <name evidence="2" type="ORF">Tci_309979</name>
</gene>
<organism evidence="2">
    <name type="scientific">Tanacetum cinerariifolium</name>
    <name type="common">Dalmatian daisy</name>
    <name type="synonym">Chrysanthemum cinerariifolium</name>
    <dbReference type="NCBI Taxonomy" id="118510"/>
    <lineage>
        <taxon>Eukaryota</taxon>
        <taxon>Viridiplantae</taxon>
        <taxon>Streptophyta</taxon>
        <taxon>Embryophyta</taxon>
        <taxon>Tracheophyta</taxon>
        <taxon>Spermatophyta</taxon>
        <taxon>Magnoliopsida</taxon>
        <taxon>eudicotyledons</taxon>
        <taxon>Gunneridae</taxon>
        <taxon>Pentapetalae</taxon>
        <taxon>asterids</taxon>
        <taxon>campanulids</taxon>
        <taxon>Asterales</taxon>
        <taxon>Asteraceae</taxon>
        <taxon>Asteroideae</taxon>
        <taxon>Anthemideae</taxon>
        <taxon>Anthemidinae</taxon>
        <taxon>Tanacetum</taxon>
    </lineage>
</organism>
<comment type="caution">
    <text evidence="2">The sequence shown here is derived from an EMBL/GenBank/DDBJ whole genome shotgun (WGS) entry which is preliminary data.</text>
</comment>
<feature type="compositionally biased region" description="Polar residues" evidence="1">
    <location>
        <begin position="10"/>
        <end position="21"/>
    </location>
</feature>
<proteinExistence type="predicted"/>
<evidence type="ECO:0000256" key="1">
    <source>
        <dbReference type="SAM" id="MobiDB-lite"/>
    </source>
</evidence>
<name>A0A699H4L5_TANCI</name>
<feature type="region of interest" description="Disordered" evidence="1">
    <location>
        <begin position="1"/>
        <end position="25"/>
    </location>
</feature>
<reference evidence="2" key="1">
    <citation type="journal article" date="2019" name="Sci. Rep.">
        <title>Draft genome of Tanacetum cinerariifolium, the natural source of mosquito coil.</title>
        <authorList>
            <person name="Yamashiro T."/>
            <person name="Shiraishi A."/>
            <person name="Satake H."/>
            <person name="Nakayama K."/>
        </authorList>
    </citation>
    <scope>NUCLEOTIDE SEQUENCE</scope>
</reference>